<accession>A0A2H0WRB1</accession>
<feature type="transmembrane region" description="Helical" evidence="1">
    <location>
        <begin position="12"/>
        <end position="35"/>
    </location>
</feature>
<dbReference type="Proteomes" id="UP000231282">
    <property type="component" value="Unassembled WGS sequence"/>
</dbReference>
<dbReference type="EMBL" id="PEZH01000023">
    <property type="protein sequence ID" value="PIS15183.1"/>
    <property type="molecule type" value="Genomic_DNA"/>
</dbReference>
<reference evidence="3" key="1">
    <citation type="submission" date="2017-09" db="EMBL/GenBank/DDBJ databases">
        <title>Depth-based differentiation of microbial function through sediment-hosted aquifers and enrichment of novel symbionts in the deep terrestrial subsurface.</title>
        <authorList>
            <person name="Probst A.J."/>
            <person name="Ladd B."/>
            <person name="Jarett J.K."/>
            <person name="Geller-Mcgrath D.E."/>
            <person name="Sieber C.M.K."/>
            <person name="Emerson J.B."/>
            <person name="Anantharaman K."/>
            <person name="Thomas B.C."/>
            <person name="Malmstrom R."/>
            <person name="Stieglmeier M."/>
            <person name="Klingl A."/>
            <person name="Woyke T."/>
            <person name="Ryan C.M."/>
            <person name="Banfield J.F."/>
        </authorList>
    </citation>
    <scope>NUCLEOTIDE SEQUENCE [LARGE SCALE GENOMIC DNA]</scope>
</reference>
<keyword evidence="1" id="KW-1133">Transmembrane helix</keyword>
<name>A0A2H0WRB1_9BACT</name>
<protein>
    <recommendedName>
        <fullName evidence="4">Cell division protein FtsL</fullName>
    </recommendedName>
</protein>
<proteinExistence type="predicted"/>
<keyword evidence="1" id="KW-0472">Membrane</keyword>
<evidence type="ECO:0000313" key="2">
    <source>
        <dbReference type="EMBL" id="PIS15183.1"/>
    </source>
</evidence>
<evidence type="ECO:0008006" key="4">
    <source>
        <dbReference type="Google" id="ProtNLM"/>
    </source>
</evidence>
<gene>
    <name evidence="2" type="ORF">COT63_01330</name>
</gene>
<dbReference type="AlphaFoldDB" id="A0A2H0WRB1"/>
<evidence type="ECO:0000256" key="1">
    <source>
        <dbReference type="SAM" id="Phobius"/>
    </source>
</evidence>
<comment type="caution">
    <text evidence="2">The sequence shown here is derived from an EMBL/GenBank/DDBJ whole genome shotgun (WGS) entry which is preliminary data.</text>
</comment>
<evidence type="ECO:0000313" key="3">
    <source>
        <dbReference type="Proteomes" id="UP000231282"/>
    </source>
</evidence>
<keyword evidence="1" id="KW-0812">Transmembrane</keyword>
<organism evidence="2 3">
    <name type="scientific">Candidatus Shapirobacteria bacterium CG09_land_8_20_14_0_10_38_17</name>
    <dbReference type="NCBI Taxonomy" id="1974884"/>
    <lineage>
        <taxon>Bacteria</taxon>
        <taxon>Candidatus Shapironibacteriota</taxon>
    </lineage>
</organism>
<sequence length="101" mass="11441">MVDKKKIDRNRQLITVLSLIALVLVFGQVAVFIYFGGQGAKAAQVNQTKNDLIRENKQLETEILHQTSFSFILERAQELGFKQASSIVYLEDQLPIAFKSK</sequence>